<comment type="caution">
    <text evidence="3">The sequence shown here is derived from an EMBL/GenBank/DDBJ whole genome shotgun (WGS) entry which is preliminary data.</text>
</comment>
<evidence type="ECO:0008006" key="5">
    <source>
        <dbReference type="Google" id="ProtNLM"/>
    </source>
</evidence>
<gene>
    <name evidence="3" type="ORF">PCOR1329_LOCUS1864</name>
</gene>
<keyword evidence="4" id="KW-1185">Reference proteome</keyword>
<dbReference type="Proteomes" id="UP001189429">
    <property type="component" value="Unassembled WGS sequence"/>
</dbReference>
<protein>
    <recommendedName>
        <fullName evidence="5">Feruloyl esterase</fullName>
    </recommendedName>
</protein>
<reference evidence="3" key="1">
    <citation type="submission" date="2023-10" db="EMBL/GenBank/DDBJ databases">
        <authorList>
            <person name="Chen Y."/>
            <person name="Shah S."/>
            <person name="Dougan E. K."/>
            <person name="Thang M."/>
            <person name="Chan C."/>
        </authorList>
    </citation>
    <scope>NUCLEOTIDE SEQUENCE [LARGE SCALE GENOMIC DNA]</scope>
</reference>
<dbReference type="Gene3D" id="3.40.50.1820">
    <property type="entry name" value="alpha/beta hydrolase"/>
    <property type="match status" value="1"/>
</dbReference>
<keyword evidence="2" id="KW-0812">Transmembrane</keyword>
<evidence type="ECO:0000313" key="3">
    <source>
        <dbReference type="EMBL" id="CAK0790640.1"/>
    </source>
</evidence>
<evidence type="ECO:0000256" key="1">
    <source>
        <dbReference type="SAM" id="MobiDB-lite"/>
    </source>
</evidence>
<feature type="region of interest" description="Disordered" evidence="1">
    <location>
        <begin position="269"/>
        <end position="301"/>
    </location>
</feature>
<feature type="transmembrane region" description="Helical" evidence="2">
    <location>
        <begin position="37"/>
        <end position="59"/>
    </location>
</feature>
<dbReference type="SUPFAM" id="SSF53474">
    <property type="entry name" value="alpha/beta-Hydrolases"/>
    <property type="match status" value="1"/>
</dbReference>
<sequence>MSTRQFDGAAYVRVETDPLLSDVDVEPQPSLLRSYRCYCAVCACSLLALVLPPWLYFFLVKTTAGMAVGRFLTIDDLMVQEFCHQGLTMENITYNNWWPGCLYGTPRQNCTDPCYDVSILERMDAFNKQYPGQLVTYQSRSGPMDAVELTGWWLPAPNESAAPRIVLQHGFEQNSNAHSPQLAAYMLRSLGFSVFLPNLRDHCYSSNTSEHVYQWSSAYPLDLLGAWDYVVADPNGLLGGQREARHVGLQGFSQGAFVASAAFGLDRRRAARRRPGWTPGPGRPGRRSTGVPRTAPAGSSRIWGWASRPARWCPATRGRQVRCRGGPLGAPPPRTSQAGPSQWGPGAKQPRSRVGLGEAGMMRSPKGLQREGLLRPRRCI</sequence>
<organism evidence="3 4">
    <name type="scientific">Prorocentrum cordatum</name>
    <dbReference type="NCBI Taxonomy" id="2364126"/>
    <lineage>
        <taxon>Eukaryota</taxon>
        <taxon>Sar</taxon>
        <taxon>Alveolata</taxon>
        <taxon>Dinophyceae</taxon>
        <taxon>Prorocentrales</taxon>
        <taxon>Prorocentraceae</taxon>
        <taxon>Prorocentrum</taxon>
    </lineage>
</organism>
<evidence type="ECO:0000313" key="4">
    <source>
        <dbReference type="Proteomes" id="UP001189429"/>
    </source>
</evidence>
<feature type="region of interest" description="Disordered" evidence="1">
    <location>
        <begin position="322"/>
        <end position="380"/>
    </location>
</feature>
<evidence type="ECO:0000256" key="2">
    <source>
        <dbReference type="SAM" id="Phobius"/>
    </source>
</evidence>
<dbReference type="InterPro" id="IPR029058">
    <property type="entry name" value="AB_hydrolase_fold"/>
</dbReference>
<proteinExistence type="predicted"/>
<accession>A0ABN9PCQ9</accession>
<keyword evidence="2" id="KW-0472">Membrane</keyword>
<keyword evidence="2" id="KW-1133">Transmembrane helix</keyword>
<dbReference type="EMBL" id="CAUYUJ010000452">
    <property type="protein sequence ID" value="CAK0790640.1"/>
    <property type="molecule type" value="Genomic_DNA"/>
</dbReference>
<name>A0ABN9PCQ9_9DINO</name>